<dbReference type="SUPFAM" id="SSF47384">
    <property type="entry name" value="Homodimeric domain of signal transducing histidine kinase"/>
    <property type="match status" value="1"/>
</dbReference>
<dbReference type="InterPro" id="IPR011123">
    <property type="entry name" value="Y_Y_Y"/>
</dbReference>
<dbReference type="SMART" id="SM00388">
    <property type="entry name" value="HisKA"/>
    <property type="match status" value="1"/>
</dbReference>
<dbReference type="InterPro" id="IPR003661">
    <property type="entry name" value="HisK_dim/P_dom"/>
</dbReference>
<dbReference type="InterPro" id="IPR003594">
    <property type="entry name" value="HATPase_dom"/>
</dbReference>
<dbReference type="Pfam" id="PF07495">
    <property type="entry name" value="Y_Y_Y"/>
    <property type="match status" value="1"/>
</dbReference>
<feature type="domain" description="HTH araC/xylS-type" evidence="10">
    <location>
        <begin position="1273"/>
        <end position="1372"/>
    </location>
</feature>
<dbReference type="Pfam" id="PF12833">
    <property type="entry name" value="HTH_18"/>
    <property type="match status" value="1"/>
</dbReference>
<dbReference type="RefSeq" id="WP_200586463.1">
    <property type="nucleotide sequence ID" value="NZ_JAEHFY010000015.1"/>
</dbReference>
<evidence type="ECO:0000313" key="13">
    <source>
        <dbReference type="EMBL" id="MBK0383593.1"/>
    </source>
</evidence>
<evidence type="ECO:0000256" key="9">
    <source>
        <dbReference type="SAM" id="SignalP"/>
    </source>
</evidence>
<dbReference type="EC" id="2.7.13.3" evidence="2"/>
<dbReference type="InterPro" id="IPR004358">
    <property type="entry name" value="Sig_transdc_His_kin-like_C"/>
</dbReference>
<dbReference type="InterPro" id="IPR013783">
    <property type="entry name" value="Ig-like_fold"/>
</dbReference>
<keyword evidence="14" id="KW-1185">Reference proteome</keyword>
<dbReference type="SUPFAM" id="SSF55874">
    <property type="entry name" value="ATPase domain of HSP90 chaperone/DNA topoisomerase II/histidine kinase"/>
    <property type="match status" value="1"/>
</dbReference>
<dbReference type="InterPro" id="IPR005467">
    <property type="entry name" value="His_kinase_dom"/>
</dbReference>
<organism evidence="13 14">
    <name type="scientific">Pedobacter segetis</name>
    <dbReference type="NCBI Taxonomy" id="2793069"/>
    <lineage>
        <taxon>Bacteria</taxon>
        <taxon>Pseudomonadati</taxon>
        <taxon>Bacteroidota</taxon>
        <taxon>Sphingobacteriia</taxon>
        <taxon>Sphingobacteriales</taxon>
        <taxon>Sphingobacteriaceae</taxon>
        <taxon>Pedobacter</taxon>
    </lineage>
</organism>
<evidence type="ECO:0000256" key="3">
    <source>
        <dbReference type="ARBA" id="ARBA00022553"/>
    </source>
</evidence>
<dbReference type="InterPro" id="IPR011006">
    <property type="entry name" value="CheY-like_superfamily"/>
</dbReference>
<evidence type="ECO:0000256" key="7">
    <source>
        <dbReference type="PROSITE-ProRule" id="PRU00169"/>
    </source>
</evidence>
<feature type="modified residue" description="4-aspartylphosphate" evidence="7">
    <location>
        <position position="1175"/>
    </location>
</feature>
<dbReference type="SMART" id="SM00448">
    <property type="entry name" value="REC"/>
    <property type="match status" value="1"/>
</dbReference>
<comment type="caution">
    <text evidence="13">The sequence shown here is derived from an EMBL/GenBank/DDBJ whole genome shotgun (WGS) entry which is preliminary data.</text>
</comment>
<dbReference type="InterPro" id="IPR036890">
    <property type="entry name" value="HATPase_C_sf"/>
</dbReference>
<protein>
    <recommendedName>
        <fullName evidence="2">histidine kinase</fullName>
        <ecNumber evidence="2">2.7.13.3</ecNumber>
    </recommendedName>
</protein>
<dbReference type="InterPro" id="IPR036097">
    <property type="entry name" value="HisK_dim/P_sf"/>
</dbReference>
<dbReference type="PANTHER" id="PTHR43547">
    <property type="entry name" value="TWO-COMPONENT HISTIDINE KINASE"/>
    <property type="match status" value="1"/>
</dbReference>
<dbReference type="Gene3D" id="3.40.50.2300">
    <property type="match status" value="1"/>
</dbReference>
<feature type="signal peptide" evidence="9">
    <location>
        <begin position="1"/>
        <end position="41"/>
    </location>
</feature>
<sequence>MISFYKIANQLSFTAIPKFFKVRILACLILCLSSVVNEGFAQDYVINKFSHISTSNQFFLNSVTSIAQDKKGMMWFGTAKGLIRFDGIELKTIQSKFKNINPKETGNINDINIDSYGKIWIAADKGVWIYDPVLDSAEKFFENETNATPLTFVKCVKEMANGEVWLGTNIGIRIYDPKKKKLTEVSNKVLFSLNSINCLYQKKDGAIWIGTNSGLYKLIDKQNDRIKVQAFFNSTSNNKSIISNDINVLLEDKAGNLWVGTQAGLDYFDIKKNQFIHFNKNLTNNVIRALTIDKNQRLWVGTYDGITLIDSFRVTNHIKHDPDSPLSLVDNKIKFLYSDKYGSVWIGSYYGGINYWNEKQLNFSKIDEGNGHKLGFKVVSSILQDGAEKIYFGTEGEGISVLDAKTNKYQYVNKLNSNEKIGAIKTMCFSGKDNIWIGTFNSGLIFYNVKSKASIVYKSRPDDDHSLSSNKIISIAKISNGKILAGTLNSGLNILDTNTGRVIRLQHNDADGTSIPSNTIRDLLVDDNGDVYMGTPVNFYMVKKANQTANGKFIFDKLPLFNQQNKQKVSVQDILKASNGQIWVATLNMGLLYLKNGKLYNAAIDKDIAVFSVLEDHDGKLWLSTDKGILRYDPKKASSKIYNLNDGIAANAFARGSKLFSKDGRIYFGGASGVTSFNPKELGTINKYAPNIVITNFKLFDKDIEVGDSTAILKKSIADTKKIKLDYDQNIFTINFSMPNYIIHGKKVYQYRLKGLDDKWATTNNPSVSFTIQQGGTYIFEVKGINGDGYKTAGTTALEIVVNSAPWKTWWAYLFYMMIILGAFGLFIYFFQSKLILQHKLNLETIELDNQQKLNQQKLQFFTNVSHEFRTPLTLISGPLQKLIEDYKGPYQYYAPLITIKKNTDQLTKLINELLDFRKFEDHRLALKAAEGNIVEFLKEIFLSFLPQAKLNNYTYNFKAEEENILVYFDPDKLEKVFYNLISNAFKHTPEKGSICLEISKKENEVVVSVKDTGDGMKAEELEKIFDQFYEIQGQKHYGHFRYGSGIGLAIVKSVIDLHKGKIKVSSQGGKGSVFITYLPLGKNHLSESEIVTEFKENDLSLYSITEPLSSKIIKEFEWEEDIDKECVLVVEDNLEVGKFIQNILSDYYNVVLAENGVLGFQNAIIKQPSLIVSDMMMPEMDGLEFCQKIKNDIRTSHIPFILLSARTSLVYKFDGLKSGADDYLFKPFEVNELILKCKNILSTYHHLKERFLNSNITISDPSNNTLDETLRYKAYEVVNKNISNEFFGIDQFSEQLGLSRSLLFTKIKAWANQTPNEFILSIRMKHAAKMIEQGRYSIAEIGYKVGFKDPSYFSKIFKKHLNISPKIYSEKFKNC</sequence>
<accession>A0ABS1BL26</accession>
<keyword evidence="8" id="KW-1133">Transmembrane helix</keyword>
<proteinExistence type="predicted"/>
<dbReference type="SMART" id="SM00387">
    <property type="entry name" value="HATPase_c"/>
    <property type="match status" value="1"/>
</dbReference>
<dbReference type="Gene3D" id="3.30.565.10">
    <property type="entry name" value="Histidine kinase-like ATPase, C-terminal domain"/>
    <property type="match status" value="1"/>
</dbReference>
<dbReference type="InterPro" id="IPR001789">
    <property type="entry name" value="Sig_transdc_resp-reg_receiver"/>
</dbReference>
<dbReference type="PROSITE" id="PS50110">
    <property type="entry name" value="RESPONSE_REGULATORY"/>
    <property type="match status" value="1"/>
</dbReference>
<feature type="domain" description="Response regulatory" evidence="12">
    <location>
        <begin position="1127"/>
        <end position="1242"/>
    </location>
</feature>
<dbReference type="InterPro" id="IPR018062">
    <property type="entry name" value="HTH_AraC-typ_CS"/>
</dbReference>
<dbReference type="InterPro" id="IPR011110">
    <property type="entry name" value="Reg_prop"/>
</dbReference>
<dbReference type="EMBL" id="JAEHFY010000015">
    <property type="protein sequence ID" value="MBK0383593.1"/>
    <property type="molecule type" value="Genomic_DNA"/>
</dbReference>
<evidence type="ECO:0000256" key="6">
    <source>
        <dbReference type="ARBA" id="ARBA00023163"/>
    </source>
</evidence>
<dbReference type="SUPFAM" id="SSF46689">
    <property type="entry name" value="Homeodomain-like"/>
    <property type="match status" value="1"/>
</dbReference>
<keyword evidence="5" id="KW-0238">DNA-binding</keyword>
<evidence type="ECO:0000256" key="2">
    <source>
        <dbReference type="ARBA" id="ARBA00012438"/>
    </source>
</evidence>
<dbReference type="PRINTS" id="PR00344">
    <property type="entry name" value="BCTRLSENSOR"/>
</dbReference>
<comment type="catalytic activity">
    <reaction evidence="1">
        <text>ATP + protein L-histidine = ADP + protein N-phospho-L-histidine.</text>
        <dbReference type="EC" id="2.7.13.3"/>
    </reaction>
</comment>
<evidence type="ECO:0000259" key="11">
    <source>
        <dbReference type="PROSITE" id="PS50109"/>
    </source>
</evidence>
<keyword evidence="6" id="KW-0804">Transcription</keyword>
<feature type="domain" description="Histidine kinase" evidence="11">
    <location>
        <begin position="864"/>
        <end position="1083"/>
    </location>
</feature>
<dbReference type="Gene3D" id="1.10.287.130">
    <property type="match status" value="1"/>
</dbReference>
<feature type="chain" id="PRO_5045480353" description="histidine kinase" evidence="9">
    <location>
        <begin position="42"/>
        <end position="1376"/>
    </location>
</feature>
<dbReference type="Proteomes" id="UP000660024">
    <property type="component" value="Unassembled WGS sequence"/>
</dbReference>
<dbReference type="InterPro" id="IPR009057">
    <property type="entry name" value="Homeodomain-like_sf"/>
</dbReference>
<dbReference type="InterPro" id="IPR018060">
    <property type="entry name" value="HTH_AraC"/>
</dbReference>
<dbReference type="PROSITE" id="PS00041">
    <property type="entry name" value="HTH_ARAC_FAMILY_1"/>
    <property type="match status" value="1"/>
</dbReference>
<evidence type="ECO:0000256" key="8">
    <source>
        <dbReference type="SAM" id="Phobius"/>
    </source>
</evidence>
<evidence type="ECO:0000256" key="5">
    <source>
        <dbReference type="ARBA" id="ARBA00023125"/>
    </source>
</evidence>
<keyword evidence="3 7" id="KW-0597">Phosphoprotein</keyword>
<dbReference type="SMART" id="SM00342">
    <property type="entry name" value="HTH_ARAC"/>
    <property type="match status" value="1"/>
</dbReference>
<evidence type="ECO:0000256" key="4">
    <source>
        <dbReference type="ARBA" id="ARBA00023015"/>
    </source>
</evidence>
<evidence type="ECO:0000259" key="10">
    <source>
        <dbReference type="PROSITE" id="PS01124"/>
    </source>
</evidence>
<dbReference type="PANTHER" id="PTHR43547:SF2">
    <property type="entry name" value="HYBRID SIGNAL TRANSDUCTION HISTIDINE KINASE C"/>
    <property type="match status" value="1"/>
</dbReference>
<keyword evidence="9" id="KW-0732">Signal</keyword>
<dbReference type="PROSITE" id="PS50109">
    <property type="entry name" value="HIS_KIN"/>
    <property type="match status" value="1"/>
</dbReference>
<dbReference type="Gene3D" id="1.10.10.60">
    <property type="entry name" value="Homeodomain-like"/>
    <property type="match status" value="1"/>
</dbReference>
<dbReference type="CDD" id="cd17574">
    <property type="entry name" value="REC_OmpR"/>
    <property type="match status" value="1"/>
</dbReference>
<keyword evidence="8" id="KW-0812">Transmembrane</keyword>
<dbReference type="Gene3D" id="2.60.40.10">
    <property type="entry name" value="Immunoglobulins"/>
    <property type="match status" value="1"/>
</dbReference>
<dbReference type="PROSITE" id="PS01124">
    <property type="entry name" value="HTH_ARAC_FAMILY_2"/>
    <property type="match status" value="1"/>
</dbReference>
<keyword evidence="4" id="KW-0805">Transcription regulation</keyword>
<dbReference type="SUPFAM" id="SSF63829">
    <property type="entry name" value="Calcium-dependent phosphotriesterase"/>
    <property type="match status" value="2"/>
</dbReference>
<dbReference type="Pfam" id="PF07494">
    <property type="entry name" value="Reg_prop"/>
    <property type="match status" value="4"/>
</dbReference>
<dbReference type="Pfam" id="PF02518">
    <property type="entry name" value="HATPase_c"/>
    <property type="match status" value="1"/>
</dbReference>
<reference evidence="13 14" key="1">
    <citation type="submission" date="2020-12" db="EMBL/GenBank/DDBJ databases">
        <title>Bacterial novel species Pedobacter sp. SD-b isolated from soil.</title>
        <authorList>
            <person name="Jung H.-Y."/>
        </authorList>
    </citation>
    <scope>NUCLEOTIDE SEQUENCE [LARGE SCALE GENOMIC DNA]</scope>
    <source>
        <strain evidence="13 14">SD-b</strain>
    </source>
</reference>
<name>A0ABS1BL26_9SPHI</name>
<feature type="transmembrane region" description="Helical" evidence="8">
    <location>
        <begin position="810"/>
        <end position="831"/>
    </location>
</feature>
<dbReference type="Gene3D" id="2.130.10.10">
    <property type="entry name" value="YVTN repeat-like/Quinoprotein amine dehydrogenase"/>
    <property type="match status" value="2"/>
</dbReference>
<evidence type="ECO:0000313" key="14">
    <source>
        <dbReference type="Proteomes" id="UP000660024"/>
    </source>
</evidence>
<dbReference type="Pfam" id="PF00512">
    <property type="entry name" value="HisKA"/>
    <property type="match status" value="1"/>
</dbReference>
<evidence type="ECO:0000259" key="12">
    <source>
        <dbReference type="PROSITE" id="PS50110"/>
    </source>
</evidence>
<dbReference type="Pfam" id="PF00072">
    <property type="entry name" value="Response_reg"/>
    <property type="match status" value="1"/>
</dbReference>
<dbReference type="CDD" id="cd00082">
    <property type="entry name" value="HisKA"/>
    <property type="match status" value="1"/>
</dbReference>
<gene>
    <name evidence="13" type="ORF">I5M32_11555</name>
</gene>
<keyword evidence="8" id="KW-0472">Membrane</keyword>
<dbReference type="SUPFAM" id="SSF52172">
    <property type="entry name" value="CheY-like"/>
    <property type="match status" value="1"/>
</dbReference>
<dbReference type="InterPro" id="IPR015943">
    <property type="entry name" value="WD40/YVTN_repeat-like_dom_sf"/>
</dbReference>
<evidence type="ECO:0000256" key="1">
    <source>
        <dbReference type="ARBA" id="ARBA00000085"/>
    </source>
</evidence>